<keyword evidence="3" id="KW-1185">Reference proteome</keyword>
<feature type="compositionally biased region" description="Polar residues" evidence="1">
    <location>
        <begin position="100"/>
        <end position="109"/>
    </location>
</feature>
<gene>
    <name evidence="2" type="ORF">NDU88_004231</name>
</gene>
<dbReference type="EMBL" id="JANPWB010000003">
    <property type="protein sequence ID" value="KAJ1200407.1"/>
    <property type="molecule type" value="Genomic_DNA"/>
</dbReference>
<feature type="region of interest" description="Disordered" evidence="1">
    <location>
        <begin position="99"/>
        <end position="136"/>
    </location>
</feature>
<comment type="caution">
    <text evidence="2">The sequence shown here is derived from an EMBL/GenBank/DDBJ whole genome shotgun (WGS) entry which is preliminary data.</text>
</comment>
<proteinExistence type="predicted"/>
<dbReference type="AlphaFoldDB" id="A0AAV7VGG3"/>
<evidence type="ECO:0000256" key="1">
    <source>
        <dbReference type="SAM" id="MobiDB-lite"/>
    </source>
</evidence>
<sequence>MQPWVSGYLQRRVSSGRSVRAPIHSSIFPEQHFSGAVPRQRDQFSFFPVGPCSIARPREALCRACLIVPPYWAQLGHVRMGCLSPSSLCSLSRQLAPELSSPTSRQGPSHTAARGPNTLLGSNMPSAPLQEMAANPGRSRQLLPGSLLRQAVSLPLFWVVVHCPEPPRHHRLPSGDLSASSTAAASGPSARCLVAPPSSPSALCHCRLLVPLCRCPSAPLHGPAANRNASPACAPIPVSDSSAALRSQF</sequence>
<accession>A0AAV7VGG3</accession>
<protein>
    <submittedName>
        <fullName evidence="2">Uncharacterized protein</fullName>
    </submittedName>
</protein>
<dbReference type="Proteomes" id="UP001066276">
    <property type="component" value="Chromosome 2_1"/>
</dbReference>
<organism evidence="2 3">
    <name type="scientific">Pleurodeles waltl</name>
    <name type="common">Iberian ribbed newt</name>
    <dbReference type="NCBI Taxonomy" id="8319"/>
    <lineage>
        <taxon>Eukaryota</taxon>
        <taxon>Metazoa</taxon>
        <taxon>Chordata</taxon>
        <taxon>Craniata</taxon>
        <taxon>Vertebrata</taxon>
        <taxon>Euteleostomi</taxon>
        <taxon>Amphibia</taxon>
        <taxon>Batrachia</taxon>
        <taxon>Caudata</taxon>
        <taxon>Salamandroidea</taxon>
        <taxon>Salamandridae</taxon>
        <taxon>Pleurodelinae</taxon>
        <taxon>Pleurodeles</taxon>
    </lineage>
</organism>
<name>A0AAV7VGG3_PLEWA</name>
<evidence type="ECO:0000313" key="3">
    <source>
        <dbReference type="Proteomes" id="UP001066276"/>
    </source>
</evidence>
<evidence type="ECO:0000313" key="2">
    <source>
        <dbReference type="EMBL" id="KAJ1200407.1"/>
    </source>
</evidence>
<reference evidence="2" key="1">
    <citation type="journal article" date="2022" name="bioRxiv">
        <title>Sequencing and chromosome-scale assembly of the giantPleurodeles waltlgenome.</title>
        <authorList>
            <person name="Brown T."/>
            <person name="Elewa A."/>
            <person name="Iarovenko S."/>
            <person name="Subramanian E."/>
            <person name="Araus A.J."/>
            <person name="Petzold A."/>
            <person name="Susuki M."/>
            <person name="Suzuki K.-i.T."/>
            <person name="Hayashi T."/>
            <person name="Toyoda A."/>
            <person name="Oliveira C."/>
            <person name="Osipova E."/>
            <person name="Leigh N.D."/>
            <person name="Simon A."/>
            <person name="Yun M.H."/>
        </authorList>
    </citation>
    <scope>NUCLEOTIDE SEQUENCE</scope>
    <source>
        <strain evidence="2">20211129_DDA</strain>
        <tissue evidence="2">Liver</tissue>
    </source>
</reference>